<accession>A0A146JXV8</accession>
<feature type="non-terminal residue" evidence="1">
    <location>
        <position position="1"/>
    </location>
</feature>
<name>A0A146JXV8_9EUKA</name>
<proteinExistence type="predicted"/>
<gene>
    <name evidence="1" type="ORF">TPC1_31158</name>
</gene>
<sequence>ELEVVVFSDLLLEQEVKVTNSSFQPLQIAIQEEPAILFQQTFSALNTTNPSLKTILNNQLKVTTIKSNSVQTVQIQFLSVLQFNSVNAFEAVLQKTYIYQIQTELDYSVVKTTPGLVCVDAELKDDVFGSCQQKQNYFSLSNYQLERFYFYFQPQTQNALLQIVFARNFSNLIEANVFHFSTVQKFSVYSDLVYQVEFGFDFTDLNTLKSKNVNPISINTEFVLLRSNQSLGFLERDFDFQALKKYEIAENATFFVFQDQIAQIKFCDFGDIFINAKDGFELQTAKGNNILYVKKNHFVKISNKALVRYQSAFVSLSLSQRKIIKVNSSFYQARRPEGYENAEMWYGVYDLSSRCAEAANLIVPEFQSDFEVVNVDLNSLVVDFRVQVKIVKDGVQVAEDWYDD</sequence>
<evidence type="ECO:0000313" key="1">
    <source>
        <dbReference type="EMBL" id="JAP89347.1"/>
    </source>
</evidence>
<protein>
    <submittedName>
        <fullName evidence="1">Uncharacterized protein</fullName>
    </submittedName>
</protein>
<dbReference type="EMBL" id="GDID01007259">
    <property type="protein sequence ID" value="JAP89347.1"/>
    <property type="molecule type" value="Transcribed_RNA"/>
</dbReference>
<feature type="non-terminal residue" evidence="1">
    <location>
        <position position="404"/>
    </location>
</feature>
<dbReference type="AlphaFoldDB" id="A0A146JXV8"/>
<reference evidence="1" key="1">
    <citation type="submission" date="2015-07" db="EMBL/GenBank/DDBJ databases">
        <title>Adaptation to a free-living lifestyle via gene acquisitions in the diplomonad Trepomonas sp. PC1.</title>
        <authorList>
            <person name="Xu F."/>
            <person name="Jerlstrom-Hultqvist J."/>
            <person name="Kolisko M."/>
            <person name="Simpson A.G.B."/>
            <person name="Roger A.J."/>
            <person name="Svard S.G."/>
            <person name="Andersson J.O."/>
        </authorList>
    </citation>
    <scope>NUCLEOTIDE SEQUENCE</scope>
    <source>
        <strain evidence="1">PC1</strain>
    </source>
</reference>
<organism evidence="1">
    <name type="scientific">Trepomonas sp. PC1</name>
    <dbReference type="NCBI Taxonomy" id="1076344"/>
    <lineage>
        <taxon>Eukaryota</taxon>
        <taxon>Metamonada</taxon>
        <taxon>Diplomonadida</taxon>
        <taxon>Hexamitidae</taxon>
        <taxon>Hexamitinae</taxon>
        <taxon>Trepomonas</taxon>
    </lineage>
</organism>